<feature type="region of interest" description="Disordered" evidence="4">
    <location>
        <begin position="194"/>
        <end position="284"/>
    </location>
</feature>
<dbReference type="SMART" id="SM00398">
    <property type="entry name" value="HMG"/>
    <property type="match status" value="1"/>
</dbReference>
<reference evidence="6" key="1">
    <citation type="submission" date="2020-05" db="EMBL/GenBank/DDBJ databases">
        <title>Mycena genomes resolve the evolution of fungal bioluminescence.</title>
        <authorList>
            <person name="Tsai I.J."/>
        </authorList>
    </citation>
    <scope>NUCLEOTIDE SEQUENCE</scope>
    <source>
        <strain evidence="6">CCC161011</strain>
    </source>
</reference>
<protein>
    <submittedName>
        <fullName evidence="6">Repressor ROX1</fullName>
    </submittedName>
</protein>
<feature type="compositionally biased region" description="Polar residues" evidence="4">
    <location>
        <begin position="213"/>
        <end position="226"/>
    </location>
</feature>
<feature type="region of interest" description="Disordered" evidence="4">
    <location>
        <begin position="1"/>
        <end position="86"/>
    </location>
</feature>
<dbReference type="InterPro" id="IPR036910">
    <property type="entry name" value="HMG_box_dom_sf"/>
</dbReference>
<gene>
    <name evidence="6" type="ORF">MVEN_01251500</name>
</gene>
<dbReference type="OrthoDB" id="6247875at2759"/>
<evidence type="ECO:0000256" key="4">
    <source>
        <dbReference type="SAM" id="MobiDB-lite"/>
    </source>
</evidence>
<proteinExistence type="predicted"/>
<dbReference type="GO" id="GO:0000978">
    <property type="term" value="F:RNA polymerase II cis-regulatory region sequence-specific DNA binding"/>
    <property type="evidence" value="ECO:0007669"/>
    <property type="project" value="TreeGrafter"/>
</dbReference>
<evidence type="ECO:0000259" key="5">
    <source>
        <dbReference type="PROSITE" id="PS50118"/>
    </source>
</evidence>
<dbReference type="PANTHER" id="PTHR45789:SF2">
    <property type="entry name" value="FI18025P1"/>
    <property type="match status" value="1"/>
</dbReference>
<dbReference type="Pfam" id="PF00505">
    <property type="entry name" value="HMG_box"/>
    <property type="match status" value="1"/>
</dbReference>
<dbReference type="PANTHER" id="PTHR45789">
    <property type="entry name" value="FI18025P1"/>
    <property type="match status" value="1"/>
</dbReference>
<dbReference type="CDD" id="cd01389">
    <property type="entry name" value="HMG-box_ROX1-like"/>
    <property type="match status" value="1"/>
</dbReference>
<comment type="caution">
    <text evidence="6">The sequence shown here is derived from an EMBL/GenBank/DDBJ whole genome shotgun (WGS) entry which is preliminary data.</text>
</comment>
<dbReference type="SUPFAM" id="SSF47095">
    <property type="entry name" value="HMG-box"/>
    <property type="match status" value="1"/>
</dbReference>
<evidence type="ECO:0000256" key="3">
    <source>
        <dbReference type="PROSITE-ProRule" id="PRU00267"/>
    </source>
</evidence>
<keyword evidence="7" id="KW-1185">Reference proteome</keyword>
<dbReference type="InterPro" id="IPR051356">
    <property type="entry name" value="SOX/SOX-like_TF"/>
</dbReference>
<evidence type="ECO:0000256" key="1">
    <source>
        <dbReference type="ARBA" id="ARBA00023125"/>
    </source>
</evidence>
<dbReference type="GO" id="GO:0000981">
    <property type="term" value="F:DNA-binding transcription factor activity, RNA polymerase II-specific"/>
    <property type="evidence" value="ECO:0007669"/>
    <property type="project" value="TreeGrafter"/>
</dbReference>
<sequence length="421" mass="45679">MNSHVQIKPEDGAAPLQAEYYFPPTPPSSDSGRTTPTEWSPYNASAQSSRTTPAPMRPSLQSSPVTAPGSAPPLPPAPKSKRIPRPPNAFILYRSNLLNLKKIPKKEERRQQNLSRVAGQCWNLMTPAQKQVWQDLAAERAALHQLEYPDYHFKPSPRGKGKAKVRPSDVNSDDLIRTLREKYVGIAGPSICVSRGRKPKMQTTKETEHAAGESQSLPPIPSSVSPTEDLGTYDWTSVSASNPPAPSLRSPEPASTEPALPSFFPQRTFPHFPAPRRPSTSLGFTRNLDEDAASCSEGPERPASASSETGLSGLIRDFNITPTAANFGHIAMPGPSDWKPWPGVDQPQVICSPFTFTGFNAAMPFNPDPASGSMDTDHSSTDPTFSDAQFLTMMNGFTSDPNAGFAFDNWSFDQAMGGSDQ</sequence>
<dbReference type="GO" id="GO:0005634">
    <property type="term" value="C:nucleus"/>
    <property type="evidence" value="ECO:0007669"/>
    <property type="project" value="UniProtKB-UniRule"/>
</dbReference>
<dbReference type="PROSITE" id="PS50118">
    <property type="entry name" value="HMG_BOX_2"/>
    <property type="match status" value="1"/>
</dbReference>
<evidence type="ECO:0000313" key="6">
    <source>
        <dbReference type="EMBL" id="KAF7352845.1"/>
    </source>
</evidence>
<feature type="compositionally biased region" description="Polar residues" evidence="4">
    <location>
        <begin position="28"/>
        <end position="52"/>
    </location>
</feature>
<dbReference type="Gene3D" id="1.10.30.10">
    <property type="entry name" value="High mobility group box domain"/>
    <property type="match status" value="1"/>
</dbReference>
<keyword evidence="2 3" id="KW-0539">Nucleus</keyword>
<dbReference type="Proteomes" id="UP000620124">
    <property type="component" value="Unassembled WGS sequence"/>
</dbReference>
<dbReference type="InterPro" id="IPR009071">
    <property type="entry name" value="HMG_box_dom"/>
</dbReference>
<evidence type="ECO:0000256" key="2">
    <source>
        <dbReference type="ARBA" id="ARBA00023242"/>
    </source>
</evidence>
<dbReference type="EMBL" id="JACAZI010000009">
    <property type="protein sequence ID" value="KAF7352845.1"/>
    <property type="molecule type" value="Genomic_DNA"/>
</dbReference>
<feature type="domain" description="HMG box" evidence="5">
    <location>
        <begin position="83"/>
        <end position="152"/>
    </location>
</feature>
<feature type="DNA-binding region" description="HMG box" evidence="3">
    <location>
        <begin position="83"/>
        <end position="152"/>
    </location>
</feature>
<name>A0A8H6Y2H1_9AGAR</name>
<accession>A0A8H6Y2H1</accession>
<evidence type="ECO:0000313" key="7">
    <source>
        <dbReference type="Proteomes" id="UP000620124"/>
    </source>
</evidence>
<organism evidence="6 7">
    <name type="scientific">Mycena venus</name>
    <dbReference type="NCBI Taxonomy" id="2733690"/>
    <lineage>
        <taxon>Eukaryota</taxon>
        <taxon>Fungi</taxon>
        <taxon>Dikarya</taxon>
        <taxon>Basidiomycota</taxon>
        <taxon>Agaricomycotina</taxon>
        <taxon>Agaricomycetes</taxon>
        <taxon>Agaricomycetidae</taxon>
        <taxon>Agaricales</taxon>
        <taxon>Marasmiineae</taxon>
        <taxon>Mycenaceae</taxon>
        <taxon>Mycena</taxon>
    </lineage>
</organism>
<keyword evidence="1 3" id="KW-0238">DNA-binding</keyword>
<dbReference type="AlphaFoldDB" id="A0A8H6Y2H1"/>